<evidence type="ECO:0000313" key="3">
    <source>
        <dbReference type="Proteomes" id="UP000298663"/>
    </source>
</evidence>
<protein>
    <submittedName>
        <fullName evidence="2">Uncharacterized protein</fullName>
    </submittedName>
</protein>
<evidence type="ECO:0000313" key="2">
    <source>
        <dbReference type="EMBL" id="TKR60657.1"/>
    </source>
</evidence>
<feature type="compositionally biased region" description="Basic and acidic residues" evidence="1">
    <location>
        <begin position="1"/>
        <end position="10"/>
    </location>
</feature>
<feature type="compositionally biased region" description="Basic and acidic residues" evidence="1">
    <location>
        <begin position="71"/>
        <end position="84"/>
    </location>
</feature>
<gene>
    <name evidence="2" type="ORF">L596_027873</name>
</gene>
<dbReference type="Proteomes" id="UP000298663">
    <property type="component" value="Unassembled WGS sequence"/>
</dbReference>
<feature type="compositionally biased region" description="Basic residues" evidence="1">
    <location>
        <begin position="85"/>
        <end position="97"/>
    </location>
</feature>
<reference evidence="2 3" key="1">
    <citation type="journal article" date="2015" name="Genome Biol.">
        <title>Comparative genomics of Steinernema reveals deeply conserved gene regulatory networks.</title>
        <authorList>
            <person name="Dillman A.R."/>
            <person name="Macchietto M."/>
            <person name="Porter C.F."/>
            <person name="Rogers A."/>
            <person name="Williams B."/>
            <person name="Antoshechkin I."/>
            <person name="Lee M.M."/>
            <person name="Goodwin Z."/>
            <person name="Lu X."/>
            <person name="Lewis E.E."/>
            <person name="Goodrich-Blair H."/>
            <person name="Stock S.P."/>
            <person name="Adams B.J."/>
            <person name="Sternberg P.W."/>
            <person name="Mortazavi A."/>
        </authorList>
    </citation>
    <scope>NUCLEOTIDE SEQUENCE [LARGE SCALE GENOMIC DNA]</scope>
    <source>
        <strain evidence="2 3">ALL</strain>
    </source>
</reference>
<feature type="compositionally biased region" description="Basic residues" evidence="1">
    <location>
        <begin position="11"/>
        <end position="20"/>
    </location>
</feature>
<feature type="region of interest" description="Disordered" evidence="1">
    <location>
        <begin position="1"/>
        <end position="156"/>
    </location>
</feature>
<evidence type="ECO:0000256" key="1">
    <source>
        <dbReference type="SAM" id="MobiDB-lite"/>
    </source>
</evidence>
<name>A0A4U5LWU0_STECR</name>
<feature type="compositionally biased region" description="Polar residues" evidence="1">
    <location>
        <begin position="32"/>
        <end position="58"/>
    </location>
</feature>
<organism evidence="2 3">
    <name type="scientific">Steinernema carpocapsae</name>
    <name type="common">Entomopathogenic nematode</name>
    <dbReference type="NCBI Taxonomy" id="34508"/>
    <lineage>
        <taxon>Eukaryota</taxon>
        <taxon>Metazoa</taxon>
        <taxon>Ecdysozoa</taxon>
        <taxon>Nematoda</taxon>
        <taxon>Chromadorea</taxon>
        <taxon>Rhabditida</taxon>
        <taxon>Tylenchina</taxon>
        <taxon>Panagrolaimomorpha</taxon>
        <taxon>Strongyloidoidea</taxon>
        <taxon>Steinernematidae</taxon>
        <taxon>Steinernema</taxon>
    </lineage>
</organism>
<feature type="compositionally biased region" description="Basic and acidic residues" evidence="1">
    <location>
        <begin position="98"/>
        <end position="108"/>
    </location>
</feature>
<comment type="caution">
    <text evidence="2">The sequence shown here is derived from an EMBL/GenBank/DDBJ whole genome shotgun (WGS) entry which is preliminary data.</text>
</comment>
<feature type="compositionally biased region" description="Basic and acidic residues" evidence="1">
    <location>
        <begin position="128"/>
        <end position="148"/>
    </location>
</feature>
<accession>A0A4U5LWU0</accession>
<keyword evidence="3" id="KW-1185">Reference proteome</keyword>
<proteinExistence type="predicted"/>
<dbReference type="AlphaFoldDB" id="A0A4U5LWU0"/>
<dbReference type="EMBL" id="AZBU02000011">
    <property type="protein sequence ID" value="TKR60657.1"/>
    <property type="molecule type" value="Genomic_DNA"/>
</dbReference>
<sequence>MNPRDEDRARGRSSGRHVSRNRSSTRDESYDQPKNWTNSGRTTMRQRSQSGTHVQSYVNSGRTTMRRRNSRERPPSKSKRQDKSKNRRHSHCSRRRERRVDPRFKDQQRTTPPAGQLRRWPRMTLNEDSQKEQSSRESSSRYSPREDNFNMDSTRSTQQGHCFTMNHCVFDAHTGTKRVGACRQLPQRVSREPDSSERSKTKSIIRSTMESARADLTSDRNKTFRIHLNKDQVRNVAKLHEKNKQASALLHLPGKQIFPASKRDREQTLYCNSCGSH</sequence>
<reference evidence="2 3" key="2">
    <citation type="journal article" date="2019" name="G3 (Bethesda)">
        <title>Hybrid Assembly of the Genome of the Entomopathogenic Nematode Steinernema carpocapsae Identifies the X-Chromosome.</title>
        <authorList>
            <person name="Serra L."/>
            <person name="Macchietto M."/>
            <person name="Macias-Munoz A."/>
            <person name="McGill C.J."/>
            <person name="Rodriguez I.M."/>
            <person name="Rodriguez B."/>
            <person name="Murad R."/>
            <person name="Mortazavi A."/>
        </authorList>
    </citation>
    <scope>NUCLEOTIDE SEQUENCE [LARGE SCALE GENOMIC DNA]</scope>
    <source>
        <strain evidence="2 3">ALL</strain>
    </source>
</reference>